<organism evidence="3 4">
    <name type="scientific">Chlorella vulgaris</name>
    <name type="common">Green alga</name>
    <dbReference type="NCBI Taxonomy" id="3077"/>
    <lineage>
        <taxon>Eukaryota</taxon>
        <taxon>Viridiplantae</taxon>
        <taxon>Chlorophyta</taxon>
        <taxon>core chlorophytes</taxon>
        <taxon>Trebouxiophyceae</taxon>
        <taxon>Chlorellales</taxon>
        <taxon>Chlorellaceae</taxon>
        <taxon>Chlorella clade</taxon>
        <taxon>Chlorella</taxon>
    </lineage>
</organism>
<proteinExistence type="predicted"/>
<feature type="compositionally biased region" description="Basic and acidic residues" evidence="1">
    <location>
        <begin position="55"/>
        <end position="77"/>
    </location>
</feature>
<dbReference type="Proteomes" id="UP001055712">
    <property type="component" value="Unassembled WGS sequence"/>
</dbReference>
<dbReference type="GO" id="GO:0003779">
    <property type="term" value="F:actin binding"/>
    <property type="evidence" value="ECO:0007669"/>
    <property type="project" value="InterPro"/>
</dbReference>
<comment type="caution">
    <text evidence="3">The sequence shown here is derived from an EMBL/GenBank/DDBJ whole genome shotgun (WGS) entry which is preliminary data.</text>
</comment>
<feature type="domain" description="WH2" evidence="2">
    <location>
        <begin position="328"/>
        <end position="346"/>
    </location>
</feature>
<dbReference type="InterPro" id="IPR003124">
    <property type="entry name" value="WH2_dom"/>
</dbReference>
<feature type="region of interest" description="Disordered" evidence="1">
    <location>
        <begin position="349"/>
        <end position="379"/>
    </location>
</feature>
<evidence type="ECO:0000313" key="3">
    <source>
        <dbReference type="EMBL" id="KAI3428627.1"/>
    </source>
</evidence>
<protein>
    <recommendedName>
        <fullName evidence="2">WH2 domain-containing protein</fullName>
    </recommendedName>
</protein>
<sequence length="379" mass="39092">MVCAVLTRAAGQSAEPPLPLRRVVAHKPNPSWFAPIVGFGGPPSLLWQEQQQQEEAARQSQQEEREQQAQAQQEHHTQRPGLKGQQQPPAAPVSPGAELQPPRAGQPSSQPLAYDVGKLQQSLPHSAASHRQPQQRSPPWYSQGWQQQQQAPLSERPQSRPQPDAASSKPDVELQTYSGGNPFSEAVPLGSAADAPAAPAATAAPAAQPGSAVAPQLPPPVVGCLEAAAPRGSTRRKLPPPPRFLVVRSGQVGQQALAAACESGAASGGAACPLAAAGAASRPPVAHAGRTSMQALEPADIIAAAGRLRCTAAPSPEVAGASSPDYAPPVELLAAIQQGAFKLRSVVEREQDTADTAGPALGGPSAGMAGLLRRVAERT</sequence>
<dbReference type="AlphaFoldDB" id="A0A9D4TLC7"/>
<gene>
    <name evidence="3" type="ORF">D9Q98_007450</name>
</gene>
<evidence type="ECO:0000259" key="2">
    <source>
        <dbReference type="PROSITE" id="PS51082"/>
    </source>
</evidence>
<reference evidence="3" key="1">
    <citation type="journal article" date="2019" name="Plant J.">
        <title>Chlorella vulgaris genome assembly and annotation reveals the molecular basis for metabolic acclimation to high light conditions.</title>
        <authorList>
            <person name="Cecchin M."/>
            <person name="Marcolungo L."/>
            <person name="Rossato M."/>
            <person name="Girolomoni L."/>
            <person name="Cosentino E."/>
            <person name="Cuine S."/>
            <person name="Li-Beisson Y."/>
            <person name="Delledonne M."/>
            <person name="Ballottari M."/>
        </authorList>
    </citation>
    <scope>NUCLEOTIDE SEQUENCE</scope>
    <source>
        <strain evidence="3">211/11P</strain>
    </source>
</reference>
<evidence type="ECO:0000256" key="1">
    <source>
        <dbReference type="SAM" id="MobiDB-lite"/>
    </source>
</evidence>
<evidence type="ECO:0000313" key="4">
    <source>
        <dbReference type="Proteomes" id="UP001055712"/>
    </source>
</evidence>
<feature type="compositionally biased region" description="Polar residues" evidence="1">
    <location>
        <begin position="119"/>
        <end position="137"/>
    </location>
</feature>
<name>A0A9D4TLC7_CHLVU</name>
<reference evidence="3" key="2">
    <citation type="submission" date="2020-11" db="EMBL/GenBank/DDBJ databases">
        <authorList>
            <person name="Cecchin M."/>
            <person name="Marcolungo L."/>
            <person name="Rossato M."/>
            <person name="Girolomoni L."/>
            <person name="Cosentino E."/>
            <person name="Cuine S."/>
            <person name="Li-Beisson Y."/>
            <person name="Delledonne M."/>
            <person name="Ballottari M."/>
        </authorList>
    </citation>
    <scope>NUCLEOTIDE SEQUENCE</scope>
    <source>
        <strain evidence="3">211/11P</strain>
        <tissue evidence="3">Whole cell</tissue>
    </source>
</reference>
<keyword evidence="4" id="KW-1185">Reference proteome</keyword>
<dbReference type="PROSITE" id="PS51082">
    <property type="entry name" value="WH2"/>
    <property type="match status" value="1"/>
</dbReference>
<feature type="region of interest" description="Disordered" evidence="1">
    <location>
        <begin position="48"/>
        <end position="190"/>
    </location>
</feature>
<dbReference type="EMBL" id="SIDB01000009">
    <property type="protein sequence ID" value="KAI3428627.1"/>
    <property type="molecule type" value="Genomic_DNA"/>
</dbReference>
<accession>A0A9D4TLC7</accession>